<dbReference type="EMBL" id="FXTX01000030">
    <property type="protein sequence ID" value="SMP23657.1"/>
    <property type="molecule type" value="Genomic_DNA"/>
</dbReference>
<sequence>MRKLIIAGIIAGLSFTCNAMEFNIYHSEYEKFKDILIDSKTDEEAIKKLKERYGLKDDLAKEFEDSIYPLCKKAVKADGYFGILNSETSRLILTCEEKLEKLHNLKQETKQWI</sequence>
<dbReference type="RefSeq" id="WP_265134543.1">
    <property type="nucleotide sequence ID" value="NZ_FXTX01000030.1"/>
</dbReference>
<reference evidence="1" key="1">
    <citation type="submission" date="2017-05" db="EMBL/GenBank/DDBJ databases">
        <authorList>
            <person name="Varghese N."/>
            <person name="Submissions S."/>
        </authorList>
    </citation>
    <scope>NUCLEOTIDE SEQUENCE</scope>
    <source>
        <strain evidence="1">DSM 18763</strain>
    </source>
</reference>
<proteinExistence type="predicted"/>
<evidence type="ECO:0000313" key="2">
    <source>
        <dbReference type="Proteomes" id="UP001157947"/>
    </source>
</evidence>
<comment type="caution">
    <text evidence="1">The sequence shown here is derived from an EMBL/GenBank/DDBJ whole genome shotgun (WGS) entry which is preliminary data.</text>
</comment>
<name>A0AA45WQ41_9AQUI</name>
<dbReference type="AlphaFoldDB" id="A0AA45WQ41"/>
<protein>
    <submittedName>
        <fullName evidence="1">Uncharacterized protein</fullName>
    </submittedName>
</protein>
<keyword evidence="2" id="KW-1185">Reference proteome</keyword>
<evidence type="ECO:0000313" key="1">
    <source>
        <dbReference type="EMBL" id="SMP23657.1"/>
    </source>
</evidence>
<accession>A0AA45WQ41</accession>
<dbReference type="Proteomes" id="UP001157947">
    <property type="component" value="Unassembled WGS sequence"/>
</dbReference>
<gene>
    <name evidence="1" type="ORF">SAMN06264868_13010</name>
</gene>
<organism evidence="1 2">
    <name type="scientific">Venenivibrio stagnispumantis</name>
    <dbReference type="NCBI Taxonomy" id="407998"/>
    <lineage>
        <taxon>Bacteria</taxon>
        <taxon>Pseudomonadati</taxon>
        <taxon>Aquificota</taxon>
        <taxon>Aquificia</taxon>
        <taxon>Aquificales</taxon>
        <taxon>Hydrogenothermaceae</taxon>
        <taxon>Venenivibrio</taxon>
    </lineage>
</organism>